<evidence type="ECO:0008006" key="7">
    <source>
        <dbReference type="Google" id="ProtNLM"/>
    </source>
</evidence>
<dbReference type="PROSITE" id="PS51450">
    <property type="entry name" value="LRR"/>
    <property type="match status" value="1"/>
</dbReference>
<sequence length="435" mass="49537">MSEISLKELKDLAEDNEIDLSARGLTSVPKALPQVPRLTSIDLGSNKITVLPASLCTMTRLVRLELGSNQLDHLPDNIGALTHLEHLDLYNNQIEELPLSFSNLTALKWLDLKKNPLVPDLLKVAGNCGSEKECRQAALNVVAYMKVQEKAHQDQMLKQQKINEKIQEVRGDAREPTHKNKKKHHNKKEEHPAVVKQNEVSNANNKPKFSQAKETRKEKEVVRPLRSERGRLSRMIRLLFKYTFYLGVIAFLAATVAILLNCADGAKTIKGSKPLCADLTKLSEFKRPSPLFLTNARNTYGTVIHGYWGRVQPSIYALQKKWNEYYREFVKSDIGVAFDRYYHKVHAFIVDSSLKTVRFLEAKRKEIEKWWEKDGRARFGSFVDTLKVTAGVVYEIAKDIIQIAIDALGAFYHRAEVFVHNWSHHGLSKAIEIGF</sequence>
<dbReference type="Proteomes" id="UP001176961">
    <property type="component" value="Unassembled WGS sequence"/>
</dbReference>
<dbReference type="Gene3D" id="3.80.10.10">
    <property type="entry name" value="Ribonuclease Inhibitor"/>
    <property type="match status" value="1"/>
</dbReference>
<feature type="region of interest" description="Disordered" evidence="3">
    <location>
        <begin position="168"/>
        <end position="222"/>
    </location>
</feature>
<dbReference type="SUPFAM" id="SSF52058">
    <property type="entry name" value="L domain-like"/>
    <property type="match status" value="1"/>
</dbReference>
<evidence type="ECO:0000256" key="4">
    <source>
        <dbReference type="SAM" id="Phobius"/>
    </source>
</evidence>
<organism evidence="5 6">
    <name type="scientific">Cylicocyclus nassatus</name>
    <name type="common">Nematode worm</name>
    <dbReference type="NCBI Taxonomy" id="53992"/>
    <lineage>
        <taxon>Eukaryota</taxon>
        <taxon>Metazoa</taxon>
        <taxon>Ecdysozoa</taxon>
        <taxon>Nematoda</taxon>
        <taxon>Chromadorea</taxon>
        <taxon>Rhabditida</taxon>
        <taxon>Rhabditina</taxon>
        <taxon>Rhabditomorpha</taxon>
        <taxon>Strongyloidea</taxon>
        <taxon>Strongylidae</taxon>
        <taxon>Cylicocyclus</taxon>
    </lineage>
</organism>
<evidence type="ECO:0000313" key="6">
    <source>
        <dbReference type="Proteomes" id="UP001176961"/>
    </source>
</evidence>
<keyword evidence="4" id="KW-0812">Transmembrane</keyword>
<keyword evidence="4" id="KW-1133">Transmembrane helix</keyword>
<dbReference type="InterPro" id="IPR003591">
    <property type="entry name" value="Leu-rich_rpt_typical-subtyp"/>
</dbReference>
<evidence type="ECO:0000256" key="1">
    <source>
        <dbReference type="ARBA" id="ARBA00022614"/>
    </source>
</evidence>
<dbReference type="InterPro" id="IPR001611">
    <property type="entry name" value="Leu-rich_rpt"/>
</dbReference>
<evidence type="ECO:0000256" key="3">
    <source>
        <dbReference type="SAM" id="MobiDB-lite"/>
    </source>
</evidence>
<evidence type="ECO:0000313" key="5">
    <source>
        <dbReference type="EMBL" id="CAJ0598247.1"/>
    </source>
</evidence>
<dbReference type="InterPro" id="IPR032675">
    <property type="entry name" value="LRR_dom_sf"/>
</dbReference>
<feature type="compositionally biased region" description="Basic and acidic residues" evidence="3">
    <location>
        <begin position="211"/>
        <end position="222"/>
    </location>
</feature>
<dbReference type="EMBL" id="CATQJL010000223">
    <property type="protein sequence ID" value="CAJ0598247.1"/>
    <property type="molecule type" value="Genomic_DNA"/>
</dbReference>
<dbReference type="Pfam" id="PF13855">
    <property type="entry name" value="LRR_8"/>
    <property type="match status" value="1"/>
</dbReference>
<gene>
    <name evidence="5" type="ORF">CYNAS_LOCUS10230</name>
</gene>
<keyword evidence="4" id="KW-0472">Membrane</keyword>
<keyword evidence="6" id="KW-1185">Reference proteome</keyword>
<reference evidence="5" key="1">
    <citation type="submission" date="2023-07" db="EMBL/GenBank/DDBJ databases">
        <authorList>
            <consortium name="CYATHOMIX"/>
        </authorList>
    </citation>
    <scope>NUCLEOTIDE SEQUENCE</scope>
    <source>
        <strain evidence="5">N/A</strain>
    </source>
</reference>
<feature type="transmembrane region" description="Helical" evidence="4">
    <location>
        <begin position="239"/>
        <end position="260"/>
    </location>
</feature>
<comment type="caution">
    <text evidence="5">The sequence shown here is derived from an EMBL/GenBank/DDBJ whole genome shotgun (WGS) entry which is preliminary data.</text>
</comment>
<keyword evidence="1" id="KW-0433">Leucine-rich repeat</keyword>
<dbReference type="PANTHER" id="PTHR48051:SF1">
    <property type="entry name" value="RAS SUPPRESSOR PROTEIN 1"/>
    <property type="match status" value="1"/>
</dbReference>
<evidence type="ECO:0000256" key="2">
    <source>
        <dbReference type="ARBA" id="ARBA00022737"/>
    </source>
</evidence>
<protein>
    <recommendedName>
        <fullName evidence="7">Leucine-rich repeat-containing protein 59</fullName>
    </recommendedName>
</protein>
<dbReference type="SMART" id="SM00369">
    <property type="entry name" value="LRR_TYP"/>
    <property type="match status" value="3"/>
</dbReference>
<accession>A0AA36GTW9</accession>
<name>A0AA36GTW9_CYLNA</name>
<keyword evidence="2" id="KW-0677">Repeat</keyword>
<feature type="compositionally biased region" description="Polar residues" evidence="3">
    <location>
        <begin position="198"/>
        <end position="208"/>
    </location>
</feature>
<dbReference type="GO" id="GO:0005737">
    <property type="term" value="C:cytoplasm"/>
    <property type="evidence" value="ECO:0007669"/>
    <property type="project" value="TreeGrafter"/>
</dbReference>
<dbReference type="AlphaFoldDB" id="A0AA36GTW9"/>
<feature type="compositionally biased region" description="Basic and acidic residues" evidence="3">
    <location>
        <begin position="168"/>
        <end position="178"/>
    </location>
</feature>
<dbReference type="InterPro" id="IPR050216">
    <property type="entry name" value="LRR_domain-containing"/>
</dbReference>
<dbReference type="PANTHER" id="PTHR48051">
    <property type="match status" value="1"/>
</dbReference>
<proteinExistence type="predicted"/>